<dbReference type="InterPro" id="IPR013766">
    <property type="entry name" value="Thioredoxin_domain"/>
</dbReference>
<feature type="domain" description="Thioredoxin" evidence="4">
    <location>
        <begin position="81"/>
        <end position="246"/>
    </location>
</feature>
<feature type="compositionally biased region" description="Low complexity" evidence="3">
    <location>
        <begin position="20"/>
        <end position="37"/>
    </location>
</feature>
<reference evidence="5 6" key="1">
    <citation type="submission" date="2021-08" db="EMBL/GenBank/DDBJ databases">
        <title>Streptomyces sp. PTM05 isolated from lichen.</title>
        <authorList>
            <person name="Somphong A."/>
            <person name="Phongsopitanun W."/>
            <person name="Tanasupawat S."/>
        </authorList>
    </citation>
    <scope>NUCLEOTIDE SEQUENCE [LARGE SCALE GENOMIC DNA]</scope>
    <source>
        <strain evidence="5 6">Ptm05</strain>
    </source>
</reference>
<dbReference type="PROSITE" id="PS51352">
    <property type="entry name" value="THIOREDOXIN_2"/>
    <property type="match status" value="1"/>
</dbReference>
<dbReference type="InterPro" id="IPR036249">
    <property type="entry name" value="Thioredoxin-like_sf"/>
</dbReference>
<evidence type="ECO:0000313" key="6">
    <source>
        <dbReference type="Proteomes" id="UP001198565"/>
    </source>
</evidence>
<dbReference type="RefSeq" id="WP_222979382.1">
    <property type="nucleotide sequence ID" value="NZ_JAINVZ010000012.1"/>
</dbReference>
<feature type="region of interest" description="Disordered" evidence="3">
    <location>
        <begin position="1"/>
        <end position="37"/>
    </location>
</feature>
<evidence type="ECO:0000256" key="3">
    <source>
        <dbReference type="SAM" id="MobiDB-lite"/>
    </source>
</evidence>
<accession>A0ABS7QUC6</accession>
<dbReference type="PANTHER" id="PTHR12151">
    <property type="entry name" value="ELECTRON TRANSPORT PROTIN SCO1/SENC FAMILY MEMBER"/>
    <property type="match status" value="1"/>
</dbReference>
<comment type="similarity">
    <text evidence="1">Belongs to the SCO1/2 family.</text>
</comment>
<dbReference type="SUPFAM" id="SSF52833">
    <property type="entry name" value="Thioredoxin-like"/>
    <property type="match status" value="1"/>
</dbReference>
<dbReference type="Pfam" id="PF02630">
    <property type="entry name" value="SCO1-SenC"/>
    <property type="match status" value="1"/>
</dbReference>
<dbReference type="InterPro" id="IPR003782">
    <property type="entry name" value="SCO1/SenC"/>
</dbReference>
<protein>
    <submittedName>
        <fullName evidence="5">SCO family protein</fullName>
    </submittedName>
</protein>
<keyword evidence="2" id="KW-0186">Copper</keyword>
<evidence type="ECO:0000256" key="1">
    <source>
        <dbReference type="ARBA" id="ARBA00010996"/>
    </source>
</evidence>
<sequence length="251" mass="26160">MLSSSASRRTRSASREARSTARGSRSTTRGSRSTARAPRLVAGAALVAAAAFTLTACGGSNDADQPVAQVSASATSAAVSLDQPFAKPNLTLTDSDGKPFDLAKETAGKPTLLYFGYTHCPDVCPTTMSDIAEAKRSLPQAEQAEVRVVFVSTDPTRDTPQRLKAWLGAQDPSFIGLTGDFSTIQAAARSLGVAVEKPVKQKDGSYAVTHGAEVFAFSPKDGKAHFLYTSGVSVSDYEQGLKALVKGGVPS</sequence>
<evidence type="ECO:0000256" key="2">
    <source>
        <dbReference type="ARBA" id="ARBA00023008"/>
    </source>
</evidence>
<comment type="caution">
    <text evidence="5">The sequence shown here is derived from an EMBL/GenBank/DDBJ whole genome shotgun (WGS) entry which is preliminary data.</text>
</comment>
<proteinExistence type="inferred from homology"/>
<dbReference type="Proteomes" id="UP001198565">
    <property type="component" value="Unassembled WGS sequence"/>
</dbReference>
<dbReference type="Gene3D" id="3.40.30.10">
    <property type="entry name" value="Glutaredoxin"/>
    <property type="match status" value="1"/>
</dbReference>
<organism evidence="5 6">
    <name type="scientific">Streptantibioticus parmotrematis</name>
    <dbReference type="NCBI Taxonomy" id="2873249"/>
    <lineage>
        <taxon>Bacteria</taxon>
        <taxon>Bacillati</taxon>
        <taxon>Actinomycetota</taxon>
        <taxon>Actinomycetes</taxon>
        <taxon>Kitasatosporales</taxon>
        <taxon>Streptomycetaceae</taxon>
        <taxon>Streptantibioticus</taxon>
    </lineage>
</organism>
<dbReference type="CDD" id="cd02968">
    <property type="entry name" value="SCO"/>
    <property type="match status" value="1"/>
</dbReference>
<evidence type="ECO:0000313" key="5">
    <source>
        <dbReference type="EMBL" id="MBY8886796.1"/>
    </source>
</evidence>
<gene>
    <name evidence="5" type="ORF">K7472_18255</name>
</gene>
<dbReference type="EMBL" id="JAINVZ010000012">
    <property type="protein sequence ID" value="MBY8886796.1"/>
    <property type="molecule type" value="Genomic_DNA"/>
</dbReference>
<dbReference type="PANTHER" id="PTHR12151:SF25">
    <property type="entry name" value="LINALOOL DEHYDRATASE_ISOMERASE DOMAIN-CONTAINING PROTEIN"/>
    <property type="match status" value="1"/>
</dbReference>
<evidence type="ECO:0000259" key="4">
    <source>
        <dbReference type="PROSITE" id="PS51352"/>
    </source>
</evidence>
<keyword evidence="6" id="KW-1185">Reference proteome</keyword>
<name>A0ABS7QUC6_9ACTN</name>